<name>A0A3A1QX96_9BACI</name>
<dbReference type="AlphaFoldDB" id="A0A3A1QX96"/>
<dbReference type="Proteomes" id="UP000265801">
    <property type="component" value="Unassembled WGS sequence"/>
</dbReference>
<proteinExistence type="predicted"/>
<organism evidence="1 2">
    <name type="scientific">Bacillus salacetis</name>
    <dbReference type="NCBI Taxonomy" id="2315464"/>
    <lineage>
        <taxon>Bacteria</taxon>
        <taxon>Bacillati</taxon>
        <taxon>Bacillota</taxon>
        <taxon>Bacilli</taxon>
        <taxon>Bacillales</taxon>
        <taxon>Bacillaceae</taxon>
        <taxon>Bacillus</taxon>
    </lineage>
</organism>
<evidence type="ECO:0000313" key="2">
    <source>
        <dbReference type="Proteomes" id="UP000265801"/>
    </source>
</evidence>
<evidence type="ECO:0000313" key="1">
    <source>
        <dbReference type="EMBL" id="RIW33101.1"/>
    </source>
</evidence>
<protein>
    <submittedName>
        <fullName evidence="1">Uncharacterized protein</fullName>
    </submittedName>
</protein>
<gene>
    <name evidence="1" type="ORF">D3H55_11990</name>
</gene>
<dbReference type="EMBL" id="QXIR01000015">
    <property type="protein sequence ID" value="RIW33101.1"/>
    <property type="molecule type" value="Genomic_DNA"/>
</dbReference>
<accession>A0A3A1QX96</accession>
<keyword evidence="2" id="KW-1185">Reference proteome</keyword>
<sequence length="79" mass="9234">MYLMGHFEKSHPGNNLFLSLLASNRQKRTTRKQAVLDSKKMRLNLTKFTRLWYLSSEKPAFEIHPKAAIQAEKSLKFPN</sequence>
<reference evidence="1 2" key="1">
    <citation type="submission" date="2018-09" db="EMBL/GenBank/DDBJ databases">
        <title>Bacillus saliacetes sp. nov., isolated from Thai shrimp paste (Ka-pi).</title>
        <authorList>
            <person name="Daroonpunt R."/>
            <person name="Tanasupawat S."/>
            <person name="Yiamsombut S."/>
        </authorList>
    </citation>
    <scope>NUCLEOTIDE SEQUENCE [LARGE SCALE GENOMIC DNA]</scope>
    <source>
        <strain evidence="1 2">SKP7-4</strain>
    </source>
</reference>
<comment type="caution">
    <text evidence="1">The sequence shown here is derived from an EMBL/GenBank/DDBJ whole genome shotgun (WGS) entry which is preliminary data.</text>
</comment>